<dbReference type="InterPro" id="IPR009061">
    <property type="entry name" value="DNA-bd_dom_put_sf"/>
</dbReference>
<feature type="domain" description="PPM-type phosphatase" evidence="3">
    <location>
        <begin position="125"/>
        <end position="356"/>
    </location>
</feature>
<dbReference type="SMART" id="SM00332">
    <property type="entry name" value="PP2Cc"/>
    <property type="match status" value="1"/>
</dbReference>
<name>A0A934V7A2_9PSEU</name>
<protein>
    <submittedName>
        <fullName evidence="4">MerR family transcriptional regulator</fullName>
    </submittedName>
</protein>
<dbReference type="AlphaFoldDB" id="A0A934V7A2"/>
<dbReference type="InterPro" id="IPR000551">
    <property type="entry name" value="MerR-type_HTH_dom"/>
</dbReference>
<dbReference type="InterPro" id="IPR001932">
    <property type="entry name" value="PPM-type_phosphatase-like_dom"/>
</dbReference>
<dbReference type="PANTHER" id="PTHR30204">
    <property type="entry name" value="REDOX-CYCLING DRUG-SENSING TRANSCRIPTIONAL ACTIVATOR SOXR"/>
    <property type="match status" value="1"/>
</dbReference>
<dbReference type="Pfam" id="PF13672">
    <property type="entry name" value="PP2C_2"/>
    <property type="match status" value="1"/>
</dbReference>
<dbReference type="GO" id="GO:0003700">
    <property type="term" value="F:DNA-binding transcription factor activity"/>
    <property type="evidence" value="ECO:0007669"/>
    <property type="project" value="InterPro"/>
</dbReference>
<dbReference type="CDD" id="cd00143">
    <property type="entry name" value="PP2Cc"/>
    <property type="match status" value="1"/>
</dbReference>
<evidence type="ECO:0000259" key="3">
    <source>
        <dbReference type="PROSITE" id="PS51746"/>
    </source>
</evidence>
<dbReference type="Gene3D" id="1.10.1660.10">
    <property type="match status" value="1"/>
</dbReference>
<dbReference type="RefSeq" id="WP_200321130.1">
    <property type="nucleotide sequence ID" value="NZ_JAENJH010000005.1"/>
</dbReference>
<reference evidence="4" key="1">
    <citation type="submission" date="2020-12" db="EMBL/GenBank/DDBJ databases">
        <title>Prauserella sp. ASG 168, a novel actinomycete isolated from cave rock.</title>
        <authorList>
            <person name="Suriyachadkun C."/>
        </authorList>
    </citation>
    <scope>NUCLEOTIDE SEQUENCE</scope>
    <source>
        <strain evidence="4">ASG 168</strain>
    </source>
</reference>
<dbReference type="PROSITE" id="PS50937">
    <property type="entry name" value="HTH_MERR_2"/>
    <property type="match status" value="1"/>
</dbReference>
<organism evidence="4 5">
    <name type="scientific">Prauserella cavernicola</name>
    <dbReference type="NCBI Taxonomy" id="2800127"/>
    <lineage>
        <taxon>Bacteria</taxon>
        <taxon>Bacillati</taxon>
        <taxon>Actinomycetota</taxon>
        <taxon>Actinomycetes</taxon>
        <taxon>Pseudonocardiales</taxon>
        <taxon>Pseudonocardiaceae</taxon>
        <taxon>Prauserella</taxon>
    </lineage>
</organism>
<evidence type="ECO:0000256" key="1">
    <source>
        <dbReference type="ARBA" id="ARBA00023125"/>
    </source>
</evidence>
<dbReference type="SUPFAM" id="SSF46955">
    <property type="entry name" value="Putative DNA-binding domain"/>
    <property type="match status" value="1"/>
</dbReference>
<dbReference type="InterPro" id="IPR047057">
    <property type="entry name" value="MerR_fam"/>
</dbReference>
<feature type="domain" description="HTH merR-type" evidence="2">
    <location>
        <begin position="4"/>
        <end position="74"/>
    </location>
</feature>
<dbReference type="Proteomes" id="UP000635245">
    <property type="component" value="Unassembled WGS sequence"/>
</dbReference>
<evidence type="ECO:0000313" key="5">
    <source>
        <dbReference type="Proteomes" id="UP000635245"/>
    </source>
</evidence>
<dbReference type="PANTHER" id="PTHR30204:SF97">
    <property type="entry name" value="MERR FAMILY REGULATORY PROTEIN"/>
    <property type="match status" value="1"/>
</dbReference>
<dbReference type="SMART" id="SM00422">
    <property type="entry name" value="HTH_MERR"/>
    <property type="match status" value="1"/>
</dbReference>
<dbReference type="CDD" id="cd01107">
    <property type="entry name" value="HTH_BmrR"/>
    <property type="match status" value="1"/>
</dbReference>
<comment type="caution">
    <text evidence="4">The sequence shown here is derived from an EMBL/GenBank/DDBJ whole genome shotgun (WGS) entry which is preliminary data.</text>
</comment>
<sequence length="357" mass="37662">MTGRLSIGEFAHASGLTPKALRLYDELGLLRPADVDPRSGYRTYEPDQLARARLVAWLRGLGMPLARIRIVCDLPPRSAAAEVASYWRQVEADTAARKELAAFLVDHLSGKDVDMTDMPVRLTLRSAARTDRGLVRQTNEDAAYPGGRLFAIADGFGAQGADSAAGSSAGAAGAAVAALAPRDTDVAAGSLLAALATAVTDAADAVRDFAADRPHAGTTLTALLFSGAQFALAHVGDSRAYLLRGGELTQLTHDHTYVQSLVDEGRLTAEEAAVHPRRTTLIRALHQSEPDLHLRTAQPGDRYLLCTDGVHAVLAEERVTAVLRDTTAPGAAVEELTRLVHDAGAPDNLACVVVDAA</sequence>
<dbReference type="Pfam" id="PF13411">
    <property type="entry name" value="MerR_1"/>
    <property type="match status" value="1"/>
</dbReference>
<dbReference type="SMART" id="SM00331">
    <property type="entry name" value="PP2C_SIG"/>
    <property type="match status" value="1"/>
</dbReference>
<dbReference type="PROSITE" id="PS51746">
    <property type="entry name" value="PPM_2"/>
    <property type="match status" value="1"/>
</dbReference>
<evidence type="ECO:0000259" key="2">
    <source>
        <dbReference type="PROSITE" id="PS50937"/>
    </source>
</evidence>
<accession>A0A934V7A2</accession>
<keyword evidence="5" id="KW-1185">Reference proteome</keyword>
<dbReference type="SUPFAM" id="SSF81606">
    <property type="entry name" value="PP2C-like"/>
    <property type="match status" value="1"/>
</dbReference>
<dbReference type="PROSITE" id="PS00552">
    <property type="entry name" value="HTH_MERR_1"/>
    <property type="match status" value="1"/>
</dbReference>
<dbReference type="Gene3D" id="3.60.40.10">
    <property type="entry name" value="PPM-type phosphatase domain"/>
    <property type="match status" value="1"/>
</dbReference>
<dbReference type="InterPro" id="IPR036457">
    <property type="entry name" value="PPM-type-like_dom_sf"/>
</dbReference>
<proteinExistence type="predicted"/>
<evidence type="ECO:0000313" key="4">
    <source>
        <dbReference type="EMBL" id="MBK1787030.1"/>
    </source>
</evidence>
<dbReference type="GO" id="GO:0003677">
    <property type="term" value="F:DNA binding"/>
    <property type="evidence" value="ECO:0007669"/>
    <property type="project" value="UniProtKB-KW"/>
</dbReference>
<dbReference type="EMBL" id="JAENJH010000005">
    <property type="protein sequence ID" value="MBK1787030.1"/>
    <property type="molecule type" value="Genomic_DNA"/>
</dbReference>
<keyword evidence="1" id="KW-0238">DNA-binding</keyword>
<gene>
    <name evidence="4" type="ORF">JHE00_22120</name>
</gene>